<dbReference type="GeneTree" id="ENSGT00940000155619"/>
<dbReference type="PRINTS" id="PR00453">
    <property type="entry name" value="VWFADOMAIN"/>
</dbReference>
<dbReference type="AlphaFoldDB" id="A0A671X2J2"/>
<feature type="domain" description="VWFA" evidence="1">
    <location>
        <begin position="771"/>
        <end position="945"/>
    </location>
</feature>
<dbReference type="CDD" id="cd01450">
    <property type="entry name" value="vWFA_subfamily_ECM"/>
    <property type="match status" value="1"/>
</dbReference>
<dbReference type="SUPFAM" id="SSF53300">
    <property type="entry name" value="vWA-like"/>
    <property type="match status" value="6"/>
</dbReference>
<dbReference type="PANTHER" id="PTHR24020">
    <property type="entry name" value="COLLAGEN ALPHA"/>
    <property type="match status" value="1"/>
</dbReference>
<dbReference type="CDD" id="cd01472">
    <property type="entry name" value="vWA_collagen"/>
    <property type="match status" value="2"/>
</dbReference>
<dbReference type="PANTHER" id="PTHR24020:SF86">
    <property type="entry name" value="COLLAGEN, TYPE VI, ALPHA 4"/>
    <property type="match status" value="1"/>
</dbReference>
<accession>A0A671X2J2</accession>
<feature type="domain" description="VWFA" evidence="1">
    <location>
        <begin position="214"/>
        <end position="375"/>
    </location>
</feature>
<dbReference type="InterPro" id="IPR002035">
    <property type="entry name" value="VWF_A"/>
</dbReference>
<dbReference type="Ensembl" id="ENSSAUT00010046825.1">
    <property type="protein sequence ID" value="ENSSAUP00010044521.1"/>
    <property type="gene ID" value="ENSSAUG00010018610.1"/>
</dbReference>
<dbReference type="GO" id="GO:0007155">
    <property type="term" value="P:cell adhesion"/>
    <property type="evidence" value="ECO:0007669"/>
    <property type="project" value="UniProtKB-KW"/>
</dbReference>
<name>A0A671X2J2_SPAAU</name>
<organism evidence="2 3">
    <name type="scientific">Sparus aurata</name>
    <name type="common">Gilthead sea bream</name>
    <dbReference type="NCBI Taxonomy" id="8175"/>
    <lineage>
        <taxon>Eukaryota</taxon>
        <taxon>Metazoa</taxon>
        <taxon>Chordata</taxon>
        <taxon>Craniata</taxon>
        <taxon>Vertebrata</taxon>
        <taxon>Euteleostomi</taxon>
        <taxon>Actinopterygii</taxon>
        <taxon>Neopterygii</taxon>
        <taxon>Teleostei</taxon>
        <taxon>Neoteleostei</taxon>
        <taxon>Acanthomorphata</taxon>
        <taxon>Eupercaria</taxon>
        <taxon>Spariformes</taxon>
        <taxon>Sparidae</taxon>
        <taxon>Sparus</taxon>
    </lineage>
</organism>
<reference evidence="2" key="2">
    <citation type="submission" date="2025-08" db="UniProtKB">
        <authorList>
            <consortium name="Ensembl"/>
        </authorList>
    </citation>
    <scope>IDENTIFICATION</scope>
</reference>
<feature type="domain" description="VWFA" evidence="1">
    <location>
        <begin position="20"/>
        <end position="153"/>
    </location>
</feature>
<feature type="domain" description="VWFA" evidence="1">
    <location>
        <begin position="954"/>
        <end position="1127"/>
    </location>
</feature>
<dbReference type="InterPro" id="IPR050525">
    <property type="entry name" value="ECM_Assembly_Org"/>
</dbReference>
<dbReference type="PROSITE" id="PS50234">
    <property type="entry name" value="VWFA"/>
    <property type="match status" value="6"/>
</dbReference>
<protein>
    <recommendedName>
        <fullName evidence="1">VWFA domain-containing protein</fullName>
    </recommendedName>
</protein>
<proteinExistence type="predicted"/>
<dbReference type="SMART" id="SM00327">
    <property type="entry name" value="VWA"/>
    <property type="match status" value="6"/>
</dbReference>
<reference evidence="2" key="3">
    <citation type="submission" date="2025-09" db="UniProtKB">
        <authorList>
            <consortium name="Ensembl"/>
        </authorList>
    </citation>
    <scope>IDENTIFICATION</scope>
</reference>
<dbReference type="GO" id="GO:0005581">
    <property type="term" value="C:collagen trimer"/>
    <property type="evidence" value="ECO:0007669"/>
    <property type="project" value="UniProtKB-KW"/>
</dbReference>
<evidence type="ECO:0000313" key="2">
    <source>
        <dbReference type="Ensembl" id="ENSSAUP00010044521.1"/>
    </source>
</evidence>
<dbReference type="Pfam" id="PF00092">
    <property type="entry name" value="VWA"/>
    <property type="match status" value="6"/>
</dbReference>
<keyword evidence="3" id="KW-1185">Reference proteome</keyword>
<evidence type="ECO:0000313" key="3">
    <source>
        <dbReference type="Proteomes" id="UP000472265"/>
    </source>
</evidence>
<dbReference type="InterPro" id="IPR036465">
    <property type="entry name" value="vWFA_dom_sf"/>
</dbReference>
<feature type="domain" description="VWFA" evidence="1">
    <location>
        <begin position="588"/>
        <end position="754"/>
    </location>
</feature>
<sequence>MILMLDHNDNFMCENANMADIVFLVDGSTSIGPSSFQEVRNFLSGVIEAFDIGFDRVRIGLAQYSDEPHQEFLLKDHTDKSSLLTAVENVPYRTGNTFTGKAMDFLLEQYFIEDAGSRASQRVPQMAVIITDGDSADDVKEPARRLRHHGVIVAGASMAEIDLLASATLAFDSPRVLLLKDFILAKKQLETTTKGEIIKCQFVVIKVKPHVVFMGTPNFRLVRSFLHSVVSGLDVGLQKVRVGIVVFHDTPSAQTYLDTFDNKTDILQFINILPYRGGGTKTGAALDFTRTQVFIKQRGRRKDVQQVAVVITDGQSQDDVSRAAADLRRAGVTIYTVGVAGANKTQLLQMASEPPHTHVFNVDSFDKLKGLTQSLQKTMCTNIKRKQITDKTACKQKDEADIYFLLDNSGSIQPQDFDDMKAFIIEFFHKFHIGPQLVRMGLVKFASSQDLEFDLAKYSDANQLENAVQRIILKGGGTETGDALQFMEPLFKTAMETRPGVPKHLIVLTDGNSTQPKRVPAPAERLRAMGVKVFAVGVKDANEEELEVIAGDRKRTFFVRNFDALKTITDRVLTEVCTPDVCKDVQSDILFLTDSSGSIVSEDFQKMKDFMKSIVSSMTNEMHFGVMQFSTNTKLEFQLDQYSSKNDMLRAIDDMRQVGGGTLLGAAITEVSQYFNLNRGGRDGVGKKLIVMTDAESQDEVLGPAEVLRDKDVTVYAIGVENANTTQLLEVCGSSENVFNQRNFDELKDLESKLTLKLCEPRDCKKTKLADIIFLVDSSSTIDAREFKSMQRFMASVVNLTTVGSNLTRFGLIRYADKAKSIFALRDYNSKQEVLQAIANLVDGVGNTYTGAALSYSLTYFGAQHGGRKALNVPQILMVITDGDATDPDKLKQSSDDLRNNGVTVISVGVAGANREQLATMAGDDPSKSFYVDTFEGLETLIKKITKVISGRCELVLLLDQSESIKEINYRMMKNFSADVVNNFEISEKFVHVGAARFSDSLLPEFYLNKYFRRQEITSHILDMKKKGGFTYIGRALESIVEFFTPAHGSHSGITKNLLMITDGESEDEVEEKADRLRKLGIDVFAVGVGDVHDLELLQIAGTPERVYKVPNFKALPLIKKGLVDKMCKIEPPDGELKSLSCFPNIYDCVYDFQS</sequence>
<dbReference type="Proteomes" id="UP000472265">
    <property type="component" value="Chromosome 17"/>
</dbReference>
<evidence type="ECO:0000259" key="1">
    <source>
        <dbReference type="PROSITE" id="PS50234"/>
    </source>
</evidence>
<dbReference type="Gene3D" id="3.40.50.410">
    <property type="entry name" value="von Willebrand factor, type A domain"/>
    <property type="match status" value="6"/>
</dbReference>
<feature type="domain" description="VWFA" evidence="1">
    <location>
        <begin position="401"/>
        <end position="572"/>
    </location>
</feature>
<reference evidence="2" key="1">
    <citation type="submission" date="2021-04" db="EMBL/GenBank/DDBJ databases">
        <authorList>
            <consortium name="Wellcome Sanger Institute Data Sharing"/>
        </authorList>
    </citation>
    <scope>NUCLEOTIDE SEQUENCE [LARGE SCALE GENOMIC DNA]</scope>
</reference>